<feature type="domain" description="LUD" evidence="1">
    <location>
        <begin position="15"/>
        <end position="204"/>
    </location>
</feature>
<dbReference type="eggNOG" id="COG1139">
    <property type="taxonomic scope" value="Bacteria"/>
</dbReference>
<proteinExistence type="predicted"/>
<evidence type="ECO:0000259" key="1">
    <source>
        <dbReference type="Pfam" id="PF02589"/>
    </source>
</evidence>
<dbReference type="PIRSF" id="PIRSF020269">
    <property type="entry name" value="DUF1121"/>
    <property type="match status" value="1"/>
</dbReference>
<reference evidence="2 3" key="1">
    <citation type="submission" date="2009-01" db="EMBL/GenBank/DDBJ databases">
        <authorList>
            <person name="Fulton L."/>
            <person name="Clifton S."/>
            <person name="Fulton B."/>
            <person name="Xu J."/>
            <person name="Minx P."/>
            <person name="Pepin K.H."/>
            <person name="Johnson M."/>
            <person name="Bhonagiri V."/>
            <person name="Nash W.E."/>
            <person name="Mardis E.R."/>
            <person name="Wilson R.K."/>
        </authorList>
    </citation>
    <scope>NUCLEOTIDE SEQUENCE [LARGE SCALE GENOMIC DNA]</scope>
    <source>
        <strain evidence="3">DSM 10507 / JCM 14656 / S5a33</strain>
    </source>
</reference>
<dbReference type="RefSeq" id="WP_005950813.1">
    <property type="nucleotide sequence ID" value="NZ_CP136423.1"/>
</dbReference>
<dbReference type="InterPro" id="IPR003741">
    <property type="entry name" value="LUD_dom"/>
</dbReference>
<sequence>MSHRITSWERAQATLIKKFNKRGMDAYYCATKEEACQKILDLMPENSSIAWGGSESMVEAGVMDAIRNKNYQLIDRSLAKNFQETRELFSQAVMADYFLMSSNAFTIDGELVNIDGAGNRVACLAFGPAHVIVLASMNKMCANVEDAVRRVRTLATPPNAIRVNVNTPCAKTGVCADCNTPETICCQIEITRRSRIQGRIIVVLCGEELGF</sequence>
<dbReference type="HOGENOM" id="CLU_107893_1_0_9"/>
<protein>
    <recommendedName>
        <fullName evidence="1">LUD domain-containing protein</fullName>
    </recommendedName>
</protein>
<evidence type="ECO:0000313" key="3">
    <source>
        <dbReference type="Proteomes" id="UP000003100"/>
    </source>
</evidence>
<dbReference type="InterPro" id="IPR024185">
    <property type="entry name" value="FTHF_cligase-like_sf"/>
</dbReference>
<dbReference type="Pfam" id="PF02589">
    <property type="entry name" value="LUD_dom"/>
    <property type="match status" value="1"/>
</dbReference>
<keyword evidence="3" id="KW-1185">Reference proteome</keyword>
<reference evidence="2 3" key="2">
    <citation type="submission" date="2009-02" db="EMBL/GenBank/DDBJ databases">
        <title>Draft genome sequence of Blautia hydrogenotrophica DSM 10507 (Ruminococcus hydrogenotrophicus DSM 10507).</title>
        <authorList>
            <person name="Sudarsanam P."/>
            <person name="Ley R."/>
            <person name="Guruge J."/>
            <person name="Turnbaugh P.J."/>
            <person name="Mahowald M."/>
            <person name="Liep D."/>
            <person name="Gordon J."/>
        </authorList>
    </citation>
    <scope>NUCLEOTIDE SEQUENCE [LARGE SCALE GENOMIC DNA]</scope>
    <source>
        <strain evidence="3">DSM 10507 / JCM 14656 / S5a33</strain>
    </source>
</reference>
<dbReference type="PATRIC" id="fig|476272.21.peg.1133"/>
<dbReference type="GeneID" id="86822465"/>
<dbReference type="PANTHER" id="PTHR36179:SF2">
    <property type="entry name" value="LUD DOMAIN-CONTAINING PROTEIN"/>
    <property type="match status" value="1"/>
</dbReference>
<organism evidence="2 3">
    <name type="scientific">Blautia hydrogenotrophica (strain DSM 10507 / JCM 14656 / S5a33)</name>
    <name type="common">Ruminococcus hydrogenotrophicus</name>
    <dbReference type="NCBI Taxonomy" id="476272"/>
    <lineage>
        <taxon>Bacteria</taxon>
        <taxon>Bacillati</taxon>
        <taxon>Bacillota</taxon>
        <taxon>Clostridia</taxon>
        <taxon>Lachnospirales</taxon>
        <taxon>Lachnospiraceae</taxon>
        <taxon>Blautia</taxon>
    </lineage>
</organism>
<name>C0CQ44_BLAHS</name>
<dbReference type="InterPro" id="IPR037171">
    <property type="entry name" value="NagB/RpiA_transferase-like"/>
</dbReference>
<comment type="caution">
    <text evidence="2">The sequence shown here is derived from an EMBL/GenBank/DDBJ whole genome shotgun (WGS) entry which is preliminary data.</text>
</comment>
<dbReference type="PANTHER" id="PTHR36179">
    <property type="entry name" value="LUD_DOM DOMAIN-CONTAINING PROTEIN"/>
    <property type="match status" value="1"/>
</dbReference>
<dbReference type="InterPro" id="IPR009501">
    <property type="entry name" value="UCP020269"/>
</dbReference>
<accession>C0CQ44</accession>
<evidence type="ECO:0000313" key="2">
    <source>
        <dbReference type="EMBL" id="EEG48132.1"/>
    </source>
</evidence>
<gene>
    <name evidence="2" type="ORF">RUMHYD_02997</name>
</gene>
<dbReference type="EMBL" id="ACBZ01000163">
    <property type="protein sequence ID" value="EEG48132.1"/>
    <property type="molecule type" value="Genomic_DNA"/>
</dbReference>
<dbReference type="AlphaFoldDB" id="C0CQ44"/>
<dbReference type="Proteomes" id="UP000003100">
    <property type="component" value="Unassembled WGS sequence"/>
</dbReference>
<dbReference type="SUPFAM" id="SSF100950">
    <property type="entry name" value="NagB/RpiA/CoA transferase-like"/>
    <property type="match status" value="1"/>
</dbReference>
<dbReference type="Gene3D" id="3.40.50.10420">
    <property type="entry name" value="NagB/RpiA/CoA transferase-like"/>
    <property type="match status" value="1"/>
</dbReference>